<gene>
    <name evidence="2" type="ordered locus">B005_5355</name>
</gene>
<dbReference type="HOGENOM" id="CLU_2465917_0_0_11"/>
<evidence type="ECO:0000313" key="3">
    <source>
        <dbReference type="Proteomes" id="UP000003779"/>
    </source>
</evidence>
<dbReference type="KEGG" id="nal:B005_5355"/>
<dbReference type="EMBL" id="CP003788">
    <property type="protein sequence ID" value="AFR06790.1"/>
    <property type="molecule type" value="Genomic_DNA"/>
</dbReference>
<accession>J7L5R6</accession>
<evidence type="ECO:0000256" key="1">
    <source>
        <dbReference type="SAM" id="MobiDB-lite"/>
    </source>
</evidence>
<feature type="compositionally biased region" description="Gly residues" evidence="1">
    <location>
        <begin position="8"/>
        <end position="20"/>
    </location>
</feature>
<sequence length="88" mass="9320">MALTTGAPGLGGHGGLAGLRGRGRHRGCLRWGRGVPGSRRPHRRPVDTARRRGRCYGYEIRVYRSFEGGAPGPPAPTGSQGCVKAARN</sequence>
<reference evidence="2 3" key="1">
    <citation type="journal article" date="2012" name="J. Bacteriol.">
        <title>Whole-Genome Sequence of Nocardiopsis alba Strain ATCC BAA-2165, Associated with Honeybees.</title>
        <authorList>
            <person name="Qiao J."/>
            <person name="Chen L."/>
            <person name="Li Y."/>
            <person name="Wang J."/>
            <person name="Zhang W."/>
            <person name="Chen S."/>
        </authorList>
    </citation>
    <scope>NUCLEOTIDE SEQUENCE [LARGE SCALE GENOMIC DNA]</scope>
    <source>
        <strain evidence="3">ATCC BAA-2165 / BE74</strain>
    </source>
</reference>
<reference evidence="3" key="2">
    <citation type="submission" date="2012-08" db="EMBL/GenBank/DDBJ databases">
        <title>Whole-genome sequence of Nocardiopsis alba strain ATCC BAA-2165 associated with honeybees.</title>
        <authorList>
            <person name="Qiao J."/>
            <person name="Chen L."/>
            <person name="Li Y."/>
            <person name="Wang J."/>
            <person name="Zhang W."/>
            <person name="Chen S."/>
        </authorList>
    </citation>
    <scope>NUCLEOTIDE SEQUENCE [LARGE SCALE GENOMIC DNA]</scope>
    <source>
        <strain evidence="3">ATCC BAA-2165 / BE74</strain>
    </source>
</reference>
<dbReference type="AlphaFoldDB" id="J7L5R6"/>
<feature type="region of interest" description="Disordered" evidence="1">
    <location>
        <begin position="1"/>
        <end position="50"/>
    </location>
</feature>
<dbReference type="STRING" id="1205910.B005_5355"/>
<dbReference type="PATRIC" id="fig|1205910.3.peg.5067"/>
<proteinExistence type="predicted"/>
<dbReference type="Proteomes" id="UP000003779">
    <property type="component" value="Chromosome"/>
</dbReference>
<organism evidence="2 3">
    <name type="scientific">Nocardiopsis alba (strain ATCC BAA-2165 / BE74)</name>
    <dbReference type="NCBI Taxonomy" id="1205910"/>
    <lineage>
        <taxon>Bacteria</taxon>
        <taxon>Bacillati</taxon>
        <taxon>Actinomycetota</taxon>
        <taxon>Actinomycetes</taxon>
        <taxon>Streptosporangiales</taxon>
        <taxon>Nocardiopsidaceae</taxon>
        <taxon>Nocardiopsis</taxon>
    </lineage>
</organism>
<feature type="region of interest" description="Disordered" evidence="1">
    <location>
        <begin position="66"/>
        <end position="88"/>
    </location>
</feature>
<protein>
    <submittedName>
        <fullName evidence="2">Uncharacterized protein</fullName>
    </submittedName>
</protein>
<name>J7L5R6_NOCAA</name>
<evidence type="ECO:0000313" key="2">
    <source>
        <dbReference type="EMBL" id="AFR06790.1"/>
    </source>
</evidence>